<name>A0A0A9CY84_ARUDO</name>
<dbReference type="AlphaFoldDB" id="A0A0A9CY84"/>
<organism evidence="2">
    <name type="scientific">Arundo donax</name>
    <name type="common">Giant reed</name>
    <name type="synonym">Donax arundinaceus</name>
    <dbReference type="NCBI Taxonomy" id="35708"/>
    <lineage>
        <taxon>Eukaryota</taxon>
        <taxon>Viridiplantae</taxon>
        <taxon>Streptophyta</taxon>
        <taxon>Embryophyta</taxon>
        <taxon>Tracheophyta</taxon>
        <taxon>Spermatophyta</taxon>
        <taxon>Magnoliopsida</taxon>
        <taxon>Liliopsida</taxon>
        <taxon>Poales</taxon>
        <taxon>Poaceae</taxon>
        <taxon>PACMAD clade</taxon>
        <taxon>Arundinoideae</taxon>
        <taxon>Arundineae</taxon>
        <taxon>Arundo</taxon>
    </lineage>
</organism>
<evidence type="ECO:0000313" key="2">
    <source>
        <dbReference type="EMBL" id="JAD81294.1"/>
    </source>
</evidence>
<dbReference type="EMBL" id="GBRH01216601">
    <property type="protein sequence ID" value="JAD81294.1"/>
    <property type="molecule type" value="Transcribed_RNA"/>
</dbReference>
<reference evidence="2" key="2">
    <citation type="journal article" date="2015" name="Data Brief">
        <title>Shoot transcriptome of the giant reed, Arundo donax.</title>
        <authorList>
            <person name="Barrero R.A."/>
            <person name="Guerrero F.D."/>
            <person name="Moolhuijzen P."/>
            <person name="Goolsby J.A."/>
            <person name="Tidwell J."/>
            <person name="Bellgard S.E."/>
            <person name="Bellgard M.I."/>
        </authorList>
    </citation>
    <scope>NUCLEOTIDE SEQUENCE</scope>
    <source>
        <tissue evidence="2">Shoot tissue taken approximately 20 cm above the soil surface</tissue>
    </source>
</reference>
<sequence length="44" mass="4635">MDGQVPSGQQRLPRNLKISSAGAGTQAPRFPSYASTSQYHGACI</sequence>
<feature type="region of interest" description="Disordered" evidence="1">
    <location>
        <begin position="1"/>
        <end position="44"/>
    </location>
</feature>
<protein>
    <submittedName>
        <fullName evidence="2">Uncharacterized protein</fullName>
    </submittedName>
</protein>
<proteinExistence type="predicted"/>
<feature type="compositionally biased region" description="Polar residues" evidence="1">
    <location>
        <begin position="1"/>
        <end position="12"/>
    </location>
</feature>
<reference evidence="2" key="1">
    <citation type="submission" date="2014-09" db="EMBL/GenBank/DDBJ databases">
        <authorList>
            <person name="Magalhaes I.L.F."/>
            <person name="Oliveira U."/>
            <person name="Santos F.R."/>
            <person name="Vidigal T.H.D.A."/>
            <person name="Brescovit A.D."/>
            <person name="Santos A.J."/>
        </authorList>
    </citation>
    <scope>NUCLEOTIDE SEQUENCE</scope>
    <source>
        <tissue evidence="2">Shoot tissue taken approximately 20 cm above the soil surface</tissue>
    </source>
</reference>
<evidence type="ECO:0000256" key="1">
    <source>
        <dbReference type="SAM" id="MobiDB-lite"/>
    </source>
</evidence>
<accession>A0A0A9CY84</accession>
<feature type="compositionally biased region" description="Polar residues" evidence="1">
    <location>
        <begin position="33"/>
        <end position="44"/>
    </location>
</feature>